<evidence type="ECO:0000313" key="1">
    <source>
        <dbReference type="EMBL" id="GMT13749.1"/>
    </source>
</evidence>
<organism evidence="1 2">
    <name type="scientific">Pristionchus fissidentatus</name>
    <dbReference type="NCBI Taxonomy" id="1538716"/>
    <lineage>
        <taxon>Eukaryota</taxon>
        <taxon>Metazoa</taxon>
        <taxon>Ecdysozoa</taxon>
        <taxon>Nematoda</taxon>
        <taxon>Chromadorea</taxon>
        <taxon>Rhabditida</taxon>
        <taxon>Rhabditina</taxon>
        <taxon>Diplogasteromorpha</taxon>
        <taxon>Diplogasteroidea</taxon>
        <taxon>Neodiplogasteridae</taxon>
        <taxon>Pristionchus</taxon>
    </lineage>
</organism>
<gene>
    <name evidence="1" type="ORF">PFISCL1PPCAC_5046</name>
</gene>
<dbReference type="Proteomes" id="UP001432322">
    <property type="component" value="Unassembled WGS sequence"/>
</dbReference>
<feature type="non-terminal residue" evidence="1">
    <location>
        <position position="70"/>
    </location>
</feature>
<dbReference type="EMBL" id="BTSY01000002">
    <property type="protein sequence ID" value="GMT13749.1"/>
    <property type="molecule type" value="Genomic_DNA"/>
</dbReference>
<comment type="caution">
    <text evidence="1">The sequence shown here is derived from an EMBL/GenBank/DDBJ whole genome shotgun (WGS) entry which is preliminary data.</text>
</comment>
<protein>
    <submittedName>
        <fullName evidence="1">Uncharacterized protein</fullName>
    </submittedName>
</protein>
<keyword evidence="2" id="KW-1185">Reference proteome</keyword>
<name>A0AAV5V768_9BILA</name>
<accession>A0AAV5V768</accession>
<reference evidence="1" key="1">
    <citation type="submission" date="2023-10" db="EMBL/GenBank/DDBJ databases">
        <title>Genome assembly of Pristionchus species.</title>
        <authorList>
            <person name="Yoshida K."/>
            <person name="Sommer R.J."/>
        </authorList>
    </citation>
    <scope>NUCLEOTIDE SEQUENCE</scope>
    <source>
        <strain evidence="1">RS5133</strain>
    </source>
</reference>
<proteinExistence type="predicted"/>
<evidence type="ECO:0000313" key="2">
    <source>
        <dbReference type="Proteomes" id="UP001432322"/>
    </source>
</evidence>
<feature type="non-terminal residue" evidence="1">
    <location>
        <position position="1"/>
    </location>
</feature>
<sequence>GEWEERDQHSSLAHMRQRQVSAVPSSIPCIVRAGPSPHLDSGCTSAAQKRSARCRESSATPAPPDYCQCR</sequence>
<dbReference type="AlphaFoldDB" id="A0AAV5V768"/>